<dbReference type="EMBL" id="BTGU01000035">
    <property type="protein sequence ID" value="GMN50719.1"/>
    <property type="molecule type" value="Genomic_DNA"/>
</dbReference>
<evidence type="ECO:0000256" key="7">
    <source>
        <dbReference type="ARBA" id="ARBA00023265"/>
    </source>
</evidence>
<protein>
    <recommendedName>
        <fullName evidence="8">MLO-like protein</fullName>
    </recommendedName>
</protein>
<proteinExistence type="inferred from homology"/>
<dbReference type="Proteomes" id="UP001187192">
    <property type="component" value="Unassembled WGS sequence"/>
</dbReference>
<evidence type="ECO:0000256" key="4">
    <source>
        <dbReference type="ARBA" id="ARBA00022821"/>
    </source>
</evidence>
<evidence type="ECO:0000256" key="10">
    <source>
        <dbReference type="SAM" id="Phobius"/>
    </source>
</evidence>
<feature type="transmembrane region" description="Helical" evidence="10">
    <location>
        <begin position="214"/>
        <end position="237"/>
    </location>
</feature>
<sequence length="405" mass="46019">MGLKGGQEVLDLPKLLKELMLLGFISLFLTASEKSIAEICIPKSVGETFLPCGSLNLDEEGEETKCAEQDKVSLMSRKGAQQLQYLIFVLAVYHVFSSVLTFGLGMAKMRKWESWEAETKTLEYQFSNGQFSSTILQLCLQSGLFDSQTWIHNGFHNYLWLPFIPLVMLLVVGTKLQGIITNMSLDSHDKSQVVRGTFLVRPSDHYFWFGRPELLLHLMHFTLFQNSFQLAFFTWTWSKFGFKSCFHDETHHNVVRLTVGVIIQFLCGYVTLPLYALVTQMGTSMRRAVFTEGVVQGLKKWRRKARKNVASRNTATWPEGRRRPSFDAPSFDASLETNSLGTSPSFGTLDASFSIDADDSVAVEIMEEDDDHSIREIIEESSEERPQNISSFDGFRMSNRYSHSD</sequence>
<evidence type="ECO:0000256" key="6">
    <source>
        <dbReference type="ARBA" id="ARBA00023136"/>
    </source>
</evidence>
<evidence type="ECO:0000256" key="3">
    <source>
        <dbReference type="ARBA" id="ARBA00022692"/>
    </source>
</evidence>
<gene>
    <name evidence="8" type="primary">MLO</name>
    <name evidence="11" type="ORF">TIFTF001_019869</name>
</gene>
<evidence type="ECO:0000256" key="1">
    <source>
        <dbReference type="ARBA" id="ARBA00004141"/>
    </source>
</evidence>
<dbReference type="GO" id="GO:0005516">
    <property type="term" value="F:calmodulin binding"/>
    <property type="evidence" value="ECO:0007669"/>
    <property type="project" value="UniProtKB-KW"/>
</dbReference>
<name>A0AA88ADT8_FICCA</name>
<keyword evidence="8" id="KW-0112">Calmodulin-binding</keyword>
<keyword evidence="4 8" id="KW-0611">Plant defense</keyword>
<keyword evidence="6 8" id="KW-0472">Membrane</keyword>
<evidence type="ECO:0000256" key="8">
    <source>
        <dbReference type="RuleBase" id="RU280816"/>
    </source>
</evidence>
<feature type="transmembrane region" description="Helical" evidence="10">
    <location>
        <begin position="158"/>
        <end position="176"/>
    </location>
</feature>
<dbReference type="GO" id="GO:0016020">
    <property type="term" value="C:membrane"/>
    <property type="evidence" value="ECO:0007669"/>
    <property type="project" value="UniProtKB-SubCell"/>
</dbReference>
<dbReference type="InterPro" id="IPR004326">
    <property type="entry name" value="Mlo"/>
</dbReference>
<comment type="domain">
    <text evidence="8">The C-terminus contains a calmodulin-binding domain, which binds calmodulin in a calcium-dependent fashion.</text>
</comment>
<feature type="transmembrane region" description="Helical" evidence="10">
    <location>
        <begin position="257"/>
        <end position="278"/>
    </location>
</feature>
<accession>A0AA88ADT8</accession>
<evidence type="ECO:0000256" key="5">
    <source>
        <dbReference type="ARBA" id="ARBA00022989"/>
    </source>
</evidence>
<comment type="similarity">
    <text evidence="2 8">Belongs to the MLO family.</text>
</comment>
<keyword evidence="3 8" id="KW-0812">Transmembrane</keyword>
<feature type="region of interest" description="Disordered" evidence="9">
    <location>
        <begin position="378"/>
        <end position="405"/>
    </location>
</feature>
<feature type="transmembrane region" description="Helical" evidence="10">
    <location>
        <begin position="85"/>
        <end position="107"/>
    </location>
</feature>
<comment type="function">
    <text evidence="8">May be involved in modulation of pathogen defense and leaf cell death.</text>
</comment>
<evidence type="ECO:0000313" key="11">
    <source>
        <dbReference type="EMBL" id="GMN50719.1"/>
    </source>
</evidence>
<dbReference type="PANTHER" id="PTHR31942">
    <property type="entry name" value="MLO-LIKE PROTEIN 1"/>
    <property type="match status" value="1"/>
</dbReference>
<comment type="subcellular location">
    <subcellularLocation>
        <location evidence="1 8">Membrane</location>
        <topology evidence="1 8">Multi-pass membrane protein</topology>
    </subcellularLocation>
</comment>
<keyword evidence="5 8" id="KW-1133">Transmembrane helix</keyword>
<comment type="caution">
    <text evidence="11">The sequence shown here is derived from an EMBL/GenBank/DDBJ whole genome shotgun (WGS) entry which is preliminary data.</text>
</comment>
<keyword evidence="12" id="KW-1185">Reference proteome</keyword>
<dbReference type="AlphaFoldDB" id="A0AA88ADT8"/>
<keyword evidence="7 8" id="KW-0568">Pathogenesis-related protein</keyword>
<evidence type="ECO:0000256" key="2">
    <source>
        <dbReference type="ARBA" id="ARBA00006574"/>
    </source>
</evidence>
<evidence type="ECO:0000313" key="12">
    <source>
        <dbReference type="Proteomes" id="UP001187192"/>
    </source>
</evidence>
<evidence type="ECO:0000256" key="9">
    <source>
        <dbReference type="SAM" id="MobiDB-lite"/>
    </source>
</evidence>
<dbReference type="GO" id="GO:0006952">
    <property type="term" value="P:defense response"/>
    <property type="evidence" value="ECO:0007669"/>
    <property type="project" value="UniProtKB-KW"/>
</dbReference>
<reference evidence="11" key="1">
    <citation type="submission" date="2023-07" db="EMBL/GenBank/DDBJ databases">
        <title>draft genome sequence of fig (Ficus carica).</title>
        <authorList>
            <person name="Takahashi T."/>
            <person name="Nishimura K."/>
        </authorList>
    </citation>
    <scope>NUCLEOTIDE SEQUENCE</scope>
</reference>
<organism evidence="11 12">
    <name type="scientific">Ficus carica</name>
    <name type="common">Common fig</name>
    <dbReference type="NCBI Taxonomy" id="3494"/>
    <lineage>
        <taxon>Eukaryota</taxon>
        <taxon>Viridiplantae</taxon>
        <taxon>Streptophyta</taxon>
        <taxon>Embryophyta</taxon>
        <taxon>Tracheophyta</taxon>
        <taxon>Spermatophyta</taxon>
        <taxon>Magnoliopsida</taxon>
        <taxon>eudicotyledons</taxon>
        <taxon>Gunneridae</taxon>
        <taxon>Pentapetalae</taxon>
        <taxon>rosids</taxon>
        <taxon>fabids</taxon>
        <taxon>Rosales</taxon>
        <taxon>Moraceae</taxon>
        <taxon>Ficeae</taxon>
        <taxon>Ficus</taxon>
    </lineage>
</organism>
<dbReference type="Pfam" id="PF03094">
    <property type="entry name" value="Mlo"/>
    <property type="match status" value="3"/>
</dbReference>
<dbReference type="PANTHER" id="PTHR31942:SF72">
    <property type="entry name" value="MLO-LIKE PROTEIN"/>
    <property type="match status" value="1"/>
</dbReference>